<feature type="domain" description="ABC transporter" evidence="10">
    <location>
        <begin position="332"/>
        <end position="566"/>
    </location>
</feature>
<dbReference type="FunFam" id="3.40.50.300:FF:000221">
    <property type="entry name" value="Multidrug ABC transporter ATP-binding protein"/>
    <property type="match status" value="1"/>
</dbReference>
<dbReference type="PROSITE" id="PS50893">
    <property type="entry name" value="ABC_TRANSPORTER_2"/>
    <property type="match status" value="1"/>
</dbReference>
<sequence>MIKNILTVLGPQHKWQLYLYGFWLIAFAVLQGLAMALLVPLLQALLANDQDALMFWLQVMLFLVLLTSAARYQQTVKGASLALLVLQSLHRRLGDHLTKVPLSWFDNDKVGRLSSSATSGTLMVTNIFAQLLPPVFNGLLTPITVAFTLFVFNWYLGFAALLSMPLIYLMQKQSAYWIAKSEEQVDKASVEASNRVVEFARHQSLFRAFGKSIDSYEPLEQAIIAQSQSSGSMLQQSFPRLLAGGLIIQLVFIGLLTLAIWLHFAAQISAFELIALLALITLFTGPLAEVAGRSGLLRMAMNDLDRLTQLLNEPAQPEVSRSMPYLAPIGTVQFDNVSFAYQRGTPVLNQLSFTMQPQTTTAIVGASGSGKSTITKLLLRFWDVDNGSVKVNGTDVKDLTTSDLMSQVSVVMQEIYLFNDTLEANIRFAKPKAKQQELYRAAELAGVNEIIQRLPDGWQTVIGEGGSTLSGGEKQRVSIARALLKAAPIVILDEATAALDTNNERFLSQSLQQLKDTSTLIVITHQLNTVADADQILVLSEGQVSESGNHAQLLALQGQYAHFWQQLNQTKEWQLTTASTNKELQ</sequence>
<feature type="transmembrane region" description="Helical" evidence="9">
    <location>
        <begin position="270"/>
        <end position="291"/>
    </location>
</feature>
<dbReference type="InterPro" id="IPR003593">
    <property type="entry name" value="AAA+_ATPase"/>
</dbReference>
<evidence type="ECO:0000313" key="14">
    <source>
        <dbReference type="Proteomes" id="UP000321787"/>
    </source>
</evidence>
<dbReference type="InterPro" id="IPR017871">
    <property type="entry name" value="ABC_transporter-like_CS"/>
</dbReference>
<evidence type="ECO:0000256" key="2">
    <source>
        <dbReference type="ARBA" id="ARBA00022448"/>
    </source>
</evidence>
<dbReference type="PANTHER" id="PTHR24221">
    <property type="entry name" value="ATP-BINDING CASSETTE SUB-FAMILY B"/>
    <property type="match status" value="1"/>
</dbReference>
<keyword evidence="4 9" id="KW-0812">Transmembrane</keyword>
<name>A0A510ULY9_ALIFS</name>
<dbReference type="Pfam" id="PF00005">
    <property type="entry name" value="ABC_tran"/>
    <property type="match status" value="1"/>
</dbReference>
<proteinExistence type="predicted"/>
<dbReference type="GO" id="GO:0140359">
    <property type="term" value="F:ABC-type transporter activity"/>
    <property type="evidence" value="ECO:0007669"/>
    <property type="project" value="InterPro"/>
</dbReference>
<evidence type="ECO:0000256" key="9">
    <source>
        <dbReference type="SAM" id="Phobius"/>
    </source>
</evidence>
<keyword evidence="5" id="KW-0547">Nucleotide-binding</keyword>
<organism evidence="12 14">
    <name type="scientific">Aliivibrio fischeri</name>
    <name type="common">Vibrio fischeri</name>
    <dbReference type="NCBI Taxonomy" id="668"/>
    <lineage>
        <taxon>Bacteria</taxon>
        <taxon>Pseudomonadati</taxon>
        <taxon>Pseudomonadota</taxon>
        <taxon>Gammaproteobacteria</taxon>
        <taxon>Vibrionales</taxon>
        <taxon>Vibrionaceae</taxon>
        <taxon>Aliivibrio</taxon>
    </lineage>
</organism>
<dbReference type="GO" id="GO:0005524">
    <property type="term" value="F:ATP binding"/>
    <property type="evidence" value="ECO:0007669"/>
    <property type="project" value="UniProtKB-KW"/>
</dbReference>
<keyword evidence="8 9" id="KW-0472">Membrane</keyword>
<dbReference type="GO" id="GO:0016887">
    <property type="term" value="F:ATP hydrolysis activity"/>
    <property type="evidence" value="ECO:0007669"/>
    <property type="project" value="InterPro"/>
</dbReference>
<evidence type="ECO:0000256" key="7">
    <source>
        <dbReference type="ARBA" id="ARBA00022989"/>
    </source>
</evidence>
<dbReference type="RefSeq" id="WP_146866219.1">
    <property type="nucleotide sequence ID" value="NZ_BJTZ01000035.1"/>
</dbReference>
<evidence type="ECO:0000256" key="3">
    <source>
        <dbReference type="ARBA" id="ARBA00022475"/>
    </source>
</evidence>
<dbReference type="PANTHER" id="PTHR24221:SF397">
    <property type="entry name" value="ABC TRANSPORTER, ATP-BINDING TRANSMEMBRANE PROTEIN"/>
    <property type="match status" value="1"/>
</dbReference>
<keyword evidence="3" id="KW-1003">Cell membrane</keyword>
<evidence type="ECO:0000256" key="6">
    <source>
        <dbReference type="ARBA" id="ARBA00022840"/>
    </source>
</evidence>
<feature type="transmembrane region" description="Helical" evidence="9">
    <location>
        <begin position="20"/>
        <end position="41"/>
    </location>
</feature>
<evidence type="ECO:0000313" key="12">
    <source>
        <dbReference type="EMBL" id="GEK15644.1"/>
    </source>
</evidence>
<comment type="caution">
    <text evidence="12">The sequence shown here is derived from an EMBL/GenBank/DDBJ whole genome shotgun (WGS) entry which is preliminary data.</text>
</comment>
<evidence type="ECO:0000256" key="1">
    <source>
        <dbReference type="ARBA" id="ARBA00004651"/>
    </source>
</evidence>
<reference evidence="13 15" key="2">
    <citation type="submission" date="2019-11" db="EMBL/GenBank/DDBJ databases">
        <title>Using colonization assays and comparative genomics to discover symbiosis behaviors and factors in Vibrio fischeri.</title>
        <authorList>
            <person name="Bongrand C."/>
            <person name="Moriano-Gutierrez S."/>
            <person name="Arevalo P."/>
            <person name="Mcfall-Ngai M."/>
            <person name="Visick K."/>
            <person name="Polz M.F."/>
            <person name="Ruby E.G."/>
        </authorList>
    </citation>
    <scope>NUCLEOTIDE SEQUENCE [LARGE SCALE GENOMIC DNA]</scope>
    <source>
        <strain evidence="13">Emors.4.1</strain>
        <strain evidence="15">emors.4.1</strain>
    </source>
</reference>
<evidence type="ECO:0000259" key="10">
    <source>
        <dbReference type="PROSITE" id="PS50893"/>
    </source>
</evidence>
<dbReference type="GO" id="GO:0005886">
    <property type="term" value="C:plasma membrane"/>
    <property type="evidence" value="ECO:0007669"/>
    <property type="project" value="UniProtKB-SubCell"/>
</dbReference>
<dbReference type="PROSITE" id="PS00211">
    <property type="entry name" value="ABC_TRANSPORTER_1"/>
    <property type="match status" value="1"/>
</dbReference>
<evidence type="ECO:0000256" key="8">
    <source>
        <dbReference type="ARBA" id="ARBA00023136"/>
    </source>
</evidence>
<feature type="transmembrane region" description="Helical" evidence="9">
    <location>
        <begin position="53"/>
        <end position="72"/>
    </location>
</feature>
<dbReference type="InterPro" id="IPR039421">
    <property type="entry name" value="Type_1_exporter"/>
</dbReference>
<dbReference type="SMART" id="SM00382">
    <property type="entry name" value="AAA"/>
    <property type="match status" value="1"/>
</dbReference>
<gene>
    <name evidence="12" type="ORF">AFI02nite_36800</name>
    <name evidence="13" type="ORF">GNP88_17990</name>
</gene>
<evidence type="ECO:0000313" key="15">
    <source>
        <dbReference type="Proteomes" id="UP000448038"/>
    </source>
</evidence>
<feature type="transmembrane region" description="Helical" evidence="9">
    <location>
        <begin position="143"/>
        <end position="170"/>
    </location>
</feature>
<reference evidence="12 14" key="1">
    <citation type="submission" date="2019-07" db="EMBL/GenBank/DDBJ databases">
        <title>Whole genome shotgun sequence of Aliivibrio fischeri NBRC 101058.</title>
        <authorList>
            <person name="Hosoyama A."/>
            <person name="Uohara A."/>
            <person name="Ohji S."/>
            <person name="Ichikawa N."/>
        </authorList>
    </citation>
    <scope>NUCLEOTIDE SEQUENCE [LARGE SCALE GENOMIC DNA]</scope>
    <source>
        <strain evidence="12 14">NBRC 101058</strain>
    </source>
</reference>
<protein>
    <submittedName>
        <fullName evidence="12">ABC transporter</fullName>
    </submittedName>
    <submittedName>
        <fullName evidence="13">ATP-binding cassette domain-containing protein</fullName>
    </submittedName>
</protein>
<dbReference type="Proteomes" id="UP000321787">
    <property type="component" value="Unassembled WGS sequence"/>
</dbReference>
<feature type="transmembrane region" description="Helical" evidence="9">
    <location>
        <begin position="241"/>
        <end position="264"/>
    </location>
</feature>
<keyword evidence="7 9" id="KW-1133">Transmembrane helix</keyword>
<dbReference type="Gene3D" id="1.20.1560.10">
    <property type="entry name" value="ABC transporter type 1, transmembrane domain"/>
    <property type="match status" value="1"/>
</dbReference>
<evidence type="ECO:0000256" key="4">
    <source>
        <dbReference type="ARBA" id="ARBA00022692"/>
    </source>
</evidence>
<accession>A0A510ULY9</accession>
<evidence type="ECO:0000313" key="13">
    <source>
        <dbReference type="EMBL" id="MUK51035.1"/>
    </source>
</evidence>
<dbReference type="PROSITE" id="PS50929">
    <property type="entry name" value="ABC_TM1F"/>
    <property type="match status" value="1"/>
</dbReference>
<dbReference type="AlphaFoldDB" id="A0A510ULY9"/>
<keyword evidence="6 13" id="KW-0067">ATP-binding</keyword>
<dbReference type="InterPro" id="IPR036640">
    <property type="entry name" value="ABC1_TM_sf"/>
</dbReference>
<evidence type="ECO:0000256" key="5">
    <source>
        <dbReference type="ARBA" id="ARBA00022741"/>
    </source>
</evidence>
<comment type="subcellular location">
    <subcellularLocation>
        <location evidence="1">Cell membrane</location>
        <topology evidence="1">Multi-pass membrane protein</topology>
    </subcellularLocation>
</comment>
<feature type="domain" description="ABC transmembrane type-1" evidence="11">
    <location>
        <begin position="22"/>
        <end position="299"/>
    </location>
</feature>
<dbReference type="EMBL" id="BJTZ01000035">
    <property type="protein sequence ID" value="GEK15644.1"/>
    <property type="molecule type" value="Genomic_DNA"/>
</dbReference>
<dbReference type="InterPro" id="IPR003439">
    <property type="entry name" value="ABC_transporter-like_ATP-bd"/>
</dbReference>
<dbReference type="SUPFAM" id="SSF52540">
    <property type="entry name" value="P-loop containing nucleoside triphosphate hydrolases"/>
    <property type="match status" value="1"/>
</dbReference>
<keyword evidence="2" id="KW-0813">Transport</keyword>
<dbReference type="GO" id="GO:0034040">
    <property type="term" value="F:ATPase-coupled lipid transmembrane transporter activity"/>
    <property type="evidence" value="ECO:0007669"/>
    <property type="project" value="TreeGrafter"/>
</dbReference>
<dbReference type="Proteomes" id="UP000448038">
    <property type="component" value="Unassembled WGS sequence"/>
</dbReference>
<dbReference type="Gene3D" id="3.40.50.300">
    <property type="entry name" value="P-loop containing nucleotide triphosphate hydrolases"/>
    <property type="match status" value="1"/>
</dbReference>
<dbReference type="SUPFAM" id="SSF90123">
    <property type="entry name" value="ABC transporter transmembrane region"/>
    <property type="match status" value="1"/>
</dbReference>
<dbReference type="EMBL" id="WOBN01000033">
    <property type="protein sequence ID" value="MUK51035.1"/>
    <property type="molecule type" value="Genomic_DNA"/>
</dbReference>
<dbReference type="Pfam" id="PF00664">
    <property type="entry name" value="ABC_membrane"/>
    <property type="match status" value="1"/>
</dbReference>
<evidence type="ECO:0000259" key="11">
    <source>
        <dbReference type="PROSITE" id="PS50929"/>
    </source>
</evidence>
<dbReference type="InterPro" id="IPR011527">
    <property type="entry name" value="ABC1_TM_dom"/>
</dbReference>
<dbReference type="InterPro" id="IPR027417">
    <property type="entry name" value="P-loop_NTPase"/>
</dbReference>